<evidence type="ECO:0000313" key="3">
    <source>
        <dbReference type="Proteomes" id="UP000325395"/>
    </source>
</evidence>
<feature type="domain" description="SnoaL-like" evidence="1">
    <location>
        <begin position="6"/>
        <end position="134"/>
    </location>
</feature>
<reference evidence="2 3" key="1">
    <citation type="submission" date="2019-04" db="EMBL/GenBank/DDBJ databases">
        <authorList>
            <consortium name="DOE Joint Genome Institute"/>
            <person name="Mondo S."/>
            <person name="Kjaerbolling I."/>
            <person name="Vesth T."/>
            <person name="Frisvad J.C."/>
            <person name="Nybo J.L."/>
            <person name="Theobald S."/>
            <person name="Kildgaard S."/>
            <person name="Isbrandt T."/>
            <person name="Kuo A."/>
            <person name="Sato A."/>
            <person name="Lyhne E.K."/>
            <person name="Kogle M.E."/>
            <person name="Wiebenga A."/>
            <person name="Kun R.S."/>
            <person name="Lubbers R.J."/>
            <person name="Makela M.R."/>
            <person name="Barry K."/>
            <person name="Chovatia M."/>
            <person name="Clum A."/>
            <person name="Daum C."/>
            <person name="Haridas S."/>
            <person name="He G."/>
            <person name="LaButti K."/>
            <person name="Lipzen A."/>
            <person name="Riley R."/>
            <person name="Salamov A."/>
            <person name="Simmons B.A."/>
            <person name="Magnuson J.K."/>
            <person name="Henrissat B."/>
            <person name="Mortensen U.H."/>
            <person name="Larsen T.O."/>
            <person name="Devries R.P."/>
            <person name="Grigoriev I.V."/>
            <person name="Machida M."/>
            <person name="Baker S.E."/>
            <person name="Andersen M.R."/>
            <person name="Cantor M.N."/>
            <person name="Hua S.X."/>
        </authorList>
    </citation>
    <scope>NUCLEOTIDE SEQUENCE [LARGE SCALE GENOMIC DNA]</scope>
    <source>
        <strain evidence="2 3">CBS 117616</strain>
    </source>
</reference>
<organism evidence="2 3">
    <name type="scientific">Aspergillus pseudocaelatus</name>
    <dbReference type="NCBI Taxonomy" id="1825620"/>
    <lineage>
        <taxon>Eukaryota</taxon>
        <taxon>Fungi</taxon>
        <taxon>Dikarya</taxon>
        <taxon>Ascomycota</taxon>
        <taxon>Pezizomycotina</taxon>
        <taxon>Eurotiomycetes</taxon>
        <taxon>Eurotiomycetidae</taxon>
        <taxon>Eurotiales</taxon>
        <taxon>Aspergillaceae</taxon>
        <taxon>Aspergillus</taxon>
        <taxon>Aspergillus subgen. Circumdati</taxon>
    </lineage>
</organism>
<evidence type="ECO:0000313" key="2">
    <source>
        <dbReference type="EMBL" id="KAE8420459.1"/>
    </source>
</evidence>
<dbReference type="Proteomes" id="UP000325395">
    <property type="component" value="Unassembled WGS sequence"/>
</dbReference>
<keyword evidence="3" id="KW-1185">Reference proteome</keyword>
<accession>A0ABQ6WTM6</accession>
<dbReference type="EMBL" id="ML735709">
    <property type="protein sequence ID" value="KAE8420459.1"/>
    <property type="molecule type" value="Genomic_DNA"/>
</dbReference>
<sequence length="167" mass="19266">MTFSIQEICDRLETNEIYARYVHAADEKDFGSLDRVFLPHTMFDWTACGGGKMTYEEAKQGPVFTGKLFPWSFHIYANPLIEFSGDRMAATVKVKAINPSGLHDDRDEPMMFQTQGTYIDTLEKTVLGWRITNRVWKESFIVGPLKKVDGILWHVERCRKTSPRLNL</sequence>
<dbReference type="InterPro" id="IPR032710">
    <property type="entry name" value="NTF2-like_dom_sf"/>
</dbReference>
<gene>
    <name evidence="2" type="ORF">BDV36DRAFT_249833</name>
</gene>
<protein>
    <recommendedName>
        <fullName evidence="1">SnoaL-like domain-containing protein</fullName>
    </recommendedName>
</protein>
<dbReference type="SUPFAM" id="SSF54427">
    <property type="entry name" value="NTF2-like"/>
    <property type="match status" value="1"/>
</dbReference>
<evidence type="ECO:0000259" key="1">
    <source>
        <dbReference type="Pfam" id="PF13577"/>
    </source>
</evidence>
<name>A0ABQ6WTM6_9EURO</name>
<dbReference type="Gene3D" id="3.10.450.50">
    <property type="match status" value="1"/>
</dbReference>
<proteinExistence type="predicted"/>
<dbReference type="Pfam" id="PF13577">
    <property type="entry name" value="SnoaL_4"/>
    <property type="match status" value="1"/>
</dbReference>
<dbReference type="InterPro" id="IPR037401">
    <property type="entry name" value="SnoaL-like"/>
</dbReference>